<feature type="transmembrane region" description="Helical" evidence="1">
    <location>
        <begin position="78"/>
        <end position="96"/>
    </location>
</feature>
<dbReference type="AlphaFoldDB" id="A0AAC9U103"/>
<evidence type="ECO:0000256" key="1">
    <source>
        <dbReference type="SAM" id="Phobius"/>
    </source>
</evidence>
<dbReference type="Proteomes" id="UP000198233">
    <property type="component" value="Chromosome"/>
</dbReference>
<accession>A0AAC9U103</accession>
<evidence type="ECO:0000313" key="3">
    <source>
        <dbReference type="Proteomes" id="UP000198233"/>
    </source>
</evidence>
<proteinExistence type="predicted"/>
<protein>
    <submittedName>
        <fullName evidence="2">Uncharacterized protein</fullName>
    </submittedName>
</protein>
<evidence type="ECO:0000313" key="2">
    <source>
        <dbReference type="EMBL" id="ASJ96556.1"/>
    </source>
</evidence>
<feature type="transmembrane region" description="Helical" evidence="1">
    <location>
        <begin position="12"/>
        <end position="29"/>
    </location>
</feature>
<name>A0AAC9U103_9GAMM</name>
<dbReference type="EMBL" id="CP022272">
    <property type="protein sequence ID" value="ASJ96556.1"/>
    <property type="molecule type" value="Genomic_DNA"/>
</dbReference>
<feature type="transmembrane region" description="Helical" evidence="1">
    <location>
        <begin position="35"/>
        <end position="57"/>
    </location>
</feature>
<gene>
    <name evidence="2" type="ORF">CFF01_08120</name>
</gene>
<dbReference type="KEGG" id="smav:CFF01_08120"/>
<reference evidence="2 3" key="1">
    <citation type="submission" date="2017-06" db="EMBL/GenBank/DDBJ databases">
        <title>Complete genome sequence of Shewanella marisflavi EP1 associated with anaerobic 2,4-dinitrotoluene reduction and salt tolerance.</title>
        <authorList>
            <person name="Huang J."/>
        </authorList>
    </citation>
    <scope>NUCLEOTIDE SEQUENCE [LARGE SCALE GENOMIC DNA]</scope>
    <source>
        <strain evidence="2 3">EP1</strain>
    </source>
</reference>
<keyword evidence="1" id="KW-1133">Transmembrane helix</keyword>
<keyword evidence="1" id="KW-0472">Membrane</keyword>
<sequence>MLMSAASISKQHFIIYAILVLFWFAFQLFSANALAFGWGFIPFVVSLPFVPFILVWLGVQFMRHYRYVRVGPNISEHLTHCICTSTLFCLFVYHFVY</sequence>
<organism evidence="2 3">
    <name type="scientific">Shewanella marisflavi</name>
    <dbReference type="NCBI Taxonomy" id="260364"/>
    <lineage>
        <taxon>Bacteria</taxon>
        <taxon>Pseudomonadati</taxon>
        <taxon>Pseudomonadota</taxon>
        <taxon>Gammaproteobacteria</taxon>
        <taxon>Alteromonadales</taxon>
        <taxon>Shewanellaceae</taxon>
        <taxon>Shewanella</taxon>
    </lineage>
</organism>
<keyword evidence="1" id="KW-0812">Transmembrane</keyword>